<gene>
    <name evidence="1" type="ORF">SEPMUDRAFT_49200</name>
</gene>
<dbReference type="RefSeq" id="XP_016758501.1">
    <property type="nucleotide sequence ID" value="XM_016909100.1"/>
</dbReference>
<sequence>GTPYEILLDNAKYNLGEVEALLRKYGVARLYILLYYPESIAIVKVKYKPIITALSKITDGGKTS</sequence>
<dbReference type="GeneID" id="27906237"/>
<dbReference type="Proteomes" id="UP000016931">
    <property type="component" value="Unassembled WGS sequence"/>
</dbReference>
<evidence type="ECO:0008006" key="3">
    <source>
        <dbReference type="Google" id="ProtNLM"/>
    </source>
</evidence>
<protein>
    <recommendedName>
        <fullName evidence="3">Integrase catalytic domain-containing protein</fullName>
    </recommendedName>
</protein>
<dbReference type="EMBL" id="KB456267">
    <property type="protein sequence ID" value="EMF10380.1"/>
    <property type="molecule type" value="Genomic_DNA"/>
</dbReference>
<accession>N1QDW6</accession>
<keyword evidence="2" id="KW-1185">Reference proteome</keyword>
<evidence type="ECO:0000313" key="1">
    <source>
        <dbReference type="EMBL" id="EMF10380.1"/>
    </source>
</evidence>
<organism evidence="1 2">
    <name type="scientific">Sphaerulina musiva (strain SO2202)</name>
    <name type="common">Poplar stem canker fungus</name>
    <name type="synonym">Septoria musiva</name>
    <dbReference type="NCBI Taxonomy" id="692275"/>
    <lineage>
        <taxon>Eukaryota</taxon>
        <taxon>Fungi</taxon>
        <taxon>Dikarya</taxon>
        <taxon>Ascomycota</taxon>
        <taxon>Pezizomycotina</taxon>
        <taxon>Dothideomycetes</taxon>
        <taxon>Dothideomycetidae</taxon>
        <taxon>Mycosphaerellales</taxon>
        <taxon>Mycosphaerellaceae</taxon>
        <taxon>Sphaerulina</taxon>
    </lineage>
</organism>
<reference evidence="1 2" key="1">
    <citation type="journal article" date="2012" name="PLoS Pathog.">
        <title>Diverse lifestyles and strategies of plant pathogenesis encoded in the genomes of eighteen Dothideomycetes fungi.</title>
        <authorList>
            <person name="Ohm R.A."/>
            <person name="Feau N."/>
            <person name="Henrissat B."/>
            <person name="Schoch C.L."/>
            <person name="Horwitz B.A."/>
            <person name="Barry K.W."/>
            <person name="Condon B.J."/>
            <person name="Copeland A.C."/>
            <person name="Dhillon B."/>
            <person name="Glaser F."/>
            <person name="Hesse C.N."/>
            <person name="Kosti I."/>
            <person name="LaButti K."/>
            <person name="Lindquist E.A."/>
            <person name="Lucas S."/>
            <person name="Salamov A.A."/>
            <person name="Bradshaw R.E."/>
            <person name="Ciuffetti L."/>
            <person name="Hamelin R.C."/>
            <person name="Kema G.H.J."/>
            <person name="Lawrence C."/>
            <person name="Scott J.A."/>
            <person name="Spatafora J.W."/>
            <person name="Turgeon B.G."/>
            <person name="de Wit P.J.G.M."/>
            <person name="Zhong S."/>
            <person name="Goodwin S.B."/>
            <person name="Grigoriev I.V."/>
        </authorList>
    </citation>
    <scope>NUCLEOTIDE SEQUENCE [LARGE SCALE GENOMIC DNA]</scope>
    <source>
        <strain evidence="1 2">SO2202</strain>
    </source>
</reference>
<feature type="non-terminal residue" evidence="1">
    <location>
        <position position="1"/>
    </location>
</feature>
<evidence type="ECO:0000313" key="2">
    <source>
        <dbReference type="Proteomes" id="UP000016931"/>
    </source>
</evidence>
<name>N1QDW6_SPHMS</name>
<dbReference type="AlphaFoldDB" id="N1QDW6"/>
<dbReference type="HOGENOM" id="CLU_2948366_0_0_1"/>
<proteinExistence type="predicted"/>